<accession>A0AAV3PWT0</accession>
<keyword evidence="2" id="KW-1185">Reference proteome</keyword>
<organism evidence="1 2">
    <name type="scientific">Lithospermum erythrorhizon</name>
    <name type="common">Purple gromwell</name>
    <name type="synonym">Lithospermum officinale var. erythrorhizon</name>
    <dbReference type="NCBI Taxonomy" id="34254"/>
    <lineage>
        <taxon>Eukaryota</taxon>
        <taxon>Viridiplantae</taxon>
        <taxon>Streptophyta</taxon>
        <taxon>Embryophyta</taxon>
        <taxon>Tracheophyta</taxon>
        <taxon>Spermatophyta</taxon>
        <taxon>Magnoliopsida</taxon>
        <taxon>eudicotyledons</taxon>
        <taxon>Gunneridae</taxon>
        <taxon>Pentapetalae</taxon>
        <taxon>asterids</taxon>
        <taxon>lamiids</taxon>
        <taxon>Boraginales</taxon>
        <taxon>Boraginaceae</taxon>
        <taxon>Boraginoideae</taxon>
        <taxon>Lithospermeae</taxon>
        <taxon>Lithospermum</taxon>
    </lineage>
</organism>
<protein>
    <submittedName>
        <fullName evidence="1">Uncharacterized protein</fullName>
    </submittedName>
</protein>
<evidence type="ECO:0000313" key="1">
    <source>
        <dbReference type="EMBL" id="GAA0155561.1"/>
    </source>
</evidence>
<gene>
    <name evidence="1" type="ORF">LIER_13263</name>
</gene>
<evidence type="ECO:0000313" key="2">
    <source>
        <dbReference type="Proteomes" id="UP001454036"/>
    </source>
</evidence>
<proteinExistence type="predicted"/>
<reference evidence="1 2" key="1">
    <citation type="submission" date="2024-01" db="EMBL/GenBank/DDBJ databases">
        <title>The complete chloroplast genome sequence of Lithospermum erythrorhizon: insights into the phylogenetic relationship among Boraginaceae species and the maternal lineages of purple gromwells.</title>
        <authorList>
            <person name="Okada T."/>
            <person name="Watanabe K."/>
        </authorList>
    </citation>
    <scope>NUCLEOTIDE SEQUENCE [LARGE SCALE GENOMIC DNA]</scope>
</reference>
<name>A0AAV3PWT0_LITER</name>
<dbReference type="AlphaFoldDB" id="A0AAV3PWT0"/>
<dbReference type="Proteomes" id="UP001454036">
    <property type="component" value="Unassembled WGS sequence"/>
</dbReference>
<sequence>MITPVIVNFEVGRMLVDTESSEDILFLDAYLKLGMSWAQIRPMATPLVGFTGNTGDPRQPEEGIGMLLSILKAHLGPDGGRSLVEEAGGALGLERVYGSGSG</sequence>
<dbReference type="EMBL" id="BAABME010002651">
    <property type="protein sequence ID" value="GAA0155561.1"/>
    <property type="molecule type" value="Genomic_DNA"/>
</dbReference>
<comment type="caution">
    <text evidence="1">The sequence shown here is derived from an EMBL/GenBank/DDBJ whole genome shotgun (WGS) entry which is preliminary data.</text>
</comment>